<dbReference type="RefSeq" id="WP_095370929.1">
    <property type="nucleotide sequence ID" value="NZ_CP022983.1"/>
</dbReference>
<accession>A0A248TGQ3</accession>
<evidence type="ECO:0000313" key="2">
    <source>
        <dbReference type="Proteomes" id="UP000215137"/>
    </source>
</evidence>
<dbReference type="OrthoDB" id="191894at2"/>
<dbReference type="EMBL" id="CP022983">
    <property type="protein sequence ID" value="ASV67355.1"/>
    <property type="molecule type" value="Genomic_DNA"/>
</dbReference>
<sequence length="100" mass="11419">MKNPIKQGMMLGLGLAAAGKDRAQEMMDELVKRGELTKQEAKDFMQEVRAKGQEKQTQIDDKAHQRMTSLLHDLNIATKDDVLRLEERILALEANNREEN</sequence>
<gene>
    <name evidence="1" type="ORF">CKF48_08475</name>
</gene>
<keyword evidence="2" id="KW-1185">Reference proteome</keyword>
<proteinExistence type="predicted"/>
<evidence type="ECO:0000313" key="1">
    <source>
        <dbReference type="EMBL" id="ASV67355.1"/>
    </source>
</evidence>
<dbReference type="InterPro" id="IPR008769">
    <property type="entry name" value="PhaF_PhaI"/>
</dbReference>
<organism evidence="1 2">
    <name type="scientific">Cytobacillus kochii</name>
    <dbReference type="NCBI Taxonomy" id="859143"/>
    <lineage>
        <taxon>Bacteria</taxon>
        <taxon>Bacillati</taxon>
        <taxon>Bacillota</taxon>
        <taxon>Bacilli</taxon>
        <taxon>Bacillales</taxon>
        <taxon>Bacillaceae</taxon>
        <taxon>Cytobacillus</taxon>
    </lineage>
</organism>
<dbReference type="PANTHER" id="PTHR38664">
    <property type="entry name" value="SLR0058 PROTEIN"/>
    <property type="match status" value="1"/>
</dbReference>
<reference evidence="1 2" key="1">
    <citation type="submission" date="2017-08" db="EMBL/GenBank/DDBJ databases">
        <title>Complete Genome Sequence of Bacillus kochii Oregon-R-modENCODE STRAIN BDGP4, isolated from Drosophila melanogaster gut.</title>
        <authorList>
            <person name="Wan K.H."/>
            <person name="Yu C."/>
            <person name="Park S."/>
            <person name="Hammonds A.S."/>
            <person name="Booth B.W."/>
            <person name="Celniker S.E."/>
        </authorList>
    </citation>
    <scope>NUCLEOTIDE SEQUENCE [LARGE SCALE GENOMIC DNA]</scope>
    <source>
        <strain evidence="1 2">BDGP4</strain>
    </source>
</reference>
<dbReference type="PANTHER" id="PTHR38664:SF1">
    <property type="entry name" value="SLR0058 PROTEIN"/>
    <property type="match status" value="1"/>
</dbReference>
<dbReference type="Proteomes" id="UP000215137">
    <property type="component" value="Chromosome"/>
</dbReference>
<name>A0A248TGQ3_9BACI</name>
<dbReference type="KEGG" id="bko:CKF48_08475"/>
<protein>
    <submittedName>
        <fullName evidence="1">Polyhydroxyalkanoate synthesis regulator</fullName>
    </submittedName>
</protein>
<dbReference type="AlphaFoldDB" id="A0A248TGQ3"/>
<dbReference type="NCBIfam" id="NF047773">
    <property type="entry name" value="phas_rel_Lepto"/>
    <property type="match status" value="1"/>
</dbReference>